<proteinExistence type="predicted"/>
<dbReference type="Proteomes" id="UP000199650">
    <property type="component" value="Unassembled WGS sequence"/>
</dbReference>
<keyword evidence="2" id="KW-1185">Reference proteome</keyword>
<sequence length="59" mass="6606">MSVTSLRWLLTTNAAAKLTTIGLQSSKIGSHTGHCMAFGWIAVADVFYQNELRFARNYR</sequence>
<reference evidence="1 2" key="1">
    <citation type="submission" date="2016-10" db="EMBL/GenBank/DDBJ databases">
        <authorList>
            <person name="de Groot N.N."/>
        </authorList>
    </citation>
    <scope>NUCLEOTIDE SEQUENCE [LARGE SCALE GENOMIC DNA]</scope>
    <source>
        <strain evidence="1 2">DSM 29439</strain>
    </source>
</reference>
<name>A0A1I0QIC8_9RHOB</name>
<organism evidence="1 2">
    <name type="scientific">Aliiroseovarius sediminilitoris</name>
    <dbReference type="NCBI Taxonomy" id="1173584"/>
    <lineage>
        <taxon>Bacteria</taxon>
        <taxon>Pseudomonadati</taxon>
        <taxon>Pseudomonadota</taxon>
        <taxon>Alphaproteobacteria</taxon>
        <taxon>Rhodobacterales</taxon>
        <taxon>Paracoccaceae</taxon>
        <taxon>Aliiroseovarius</taxon>
    </lineage>
</organism>
<evidence type="ECO:0000313" key="2">
    <source>
        <dbReference type="Proteomes" id="UP000199650"/>
    </source>
</evidence>
<gene>
    <name evidence="1" type="ORF">SAMN05444851_2599</name>
</gene>
<protein>
    <submittedName>
        <fullName evidence="1">Uncharacterized protein</fullName>
    </submittedName>
</protein>
<dbReference type="AlphaFoldDB" id="A0A1I0QIC8"/>
<dbReference type="STRING" id="1173584.SAMN05444851_2599"/>
<accession>A0A1I0QIC8</accession>
<dbReference type="EMBL" id="FOJB01000001">
    <property type="protein sequence ID" value="SEW26930.1"/>
    <property type="molecule type" value="Genomic_DNA"/>
</dbReference>
<evidence type="ECO:0000313" key="1">
    <source>
        <dbReference type="EMBL" id="SEW26930.1"/>
    </source>
</evidence>